<protein>
    <submittedName>
        <fullName evidence="2">Heterokaryon incompatibility protein-domain-containing protein</fullName>
    </submittedName>
</protein>
<dbReference type="AlphaFoldDB" id="A0AAN7H8V8"/>
<feature type="non-terminal residue" evidence="2">
    <location>
        <position position="1"/>
    </location>
</feature>
<name>A0AAN7H8V8_9PEZI</name>
<reference evidence="2" key="2">
    <citation type="submission" date="2023-05" db="EMBL/GenBank/DDBJ databases">
        <authorList>
            <consortium name="Lawrence Berkeley National Laboratory"/>
            <person name="Steindorff A."/>
            <person name="Hensen N."/>
            <person name="Bonometti L."/>
            <person name="Westerberg I."/>
            <person name="Brannstrom I.O."/>
            <person name="Guillou S."/>
            <person name="Cros-Aarteil S."/>
            <person name="Calhoun S."/>
            <person name="Haridas S."/>
            <person name="Kuo A."/>
            <person name="Mondo S."/>
            <person name="Pangilinan J."/>
            <person name="Riley R."/>
            <person name="Labutti K."/>
            <person name="Andreopoulos B."/>
            <person name="Lipzen A."/>
            <person name="Chen C."/>
            <person name="Yanf M."/>
            <person name="Daum C."/>
            <person name="Ng V."/>
            <person name="Clum A."/>
            <person name="Ohm R."/>
            <person name="Martin F."/>
            <person name="Silar P."/>
            <person name="Natvig D."/>
            <person name="Lalanne C."/>
            <person name="Gautier V."/>
            <person name="Ament-Velasquez S.L."/>
            <person name="Kruys A."/>
            <person name="Hutchinson M.I."/>
            <person name="Powell A.J."/>
            <person name="Barry K."/>
            <person name="Miller A.N."/>
            <person name="Grigoriev I.V."/>
            <person name="Debuchy R."/>
            <person name="Gladieux P."/>
            <person name="Thoren M.H."/>
            <person name="Johannesson H."/>
        </authorList>
    </citation>
    <scope>NUCLEOTIDE SEQUENCE</scope>
    <source>
        <strain evidence="2">CBS 532.94</strain>
    </source>
</reference>
<accession>A0AAN7H8V8</accession>
<evidence type="ECO:0000313" key="3">
    <source>
        <dbReference type="Proteomes" id="UP001303760"/>
    </source>
</evidence>
<sequence>SDEAYERARRWITICDDSHEDCARMLESTLPTRVIDVRPPDEPGGAIIWISNGTKAPYVALSYCWGPSNYQTTRDNLGSHIRRLPCQALPQTINDAIHSTRQLGLRYLWVDSLCIIQDYEEDVAREIARMEDIYKNAYITISAASAKDCHSGFLGRRHSFAILPGEEPICLPYRCADGVLGTVGLFRHSTAGLVRDPIHERAWTLQEHLLSPRLLVYGTVQQFWSCASKFEQDGDLIALGNQATHEQWDLMKRVLSPSCTVQAQRDACSARESSYLWQQYVDPLALAWKDIVEEYSSRKLTDPLDKLPALSAAASAFARTSRDEYVLGHWTTHLLPQLLWTSKDPTATRSSVWRCPSWSWLSMDGPVGIWPQYLERPAETPVAEVLSYSVAPVWDYAPYGRIASCSLVVKGWLKPVVLDARAKRAMPEMEGREHDQSVDIRLDCEDEYLEQHPSPAEGGPPDRKWCLTLVRWVPHFQWMLGKRDVAHAMGGLILDMTPEGARRIGAFSCNRIRHGRFSSYKEDPAVFIWTSYWLVSGETTTVTLI</sequence>
<gene>
    <name evidence="2" type="ORF">C8A03DRAFT_19960</name>
</gene>
<evidence type="ECO:0000259" key="1">
    <source>
        <dbReference type="Pfam" id="PF06985"/>
    </source>
</evidence>
<evidence type="ECO:0000313" key="2">
    <source>
        <dbReference type="EMBL" id="KAK4232834.1"/>
    </source>
</evidence>
<feature type="domain" description="Heterokaryon incompatibility" evidence="1">
    <location>
        <begin position="58"/>
        <end position="207"/>
    </location>
</feature>
<dbReference type="EMBL" id="MU860837">
    <property type="protein sequence ID" value="KAK4232834.1"/>
    <property type="molecule type" value="Genomic_DNA"/>
</dbReference>
<organism evidence="2 3">
    <name type="scientific">Achaetomium macrosporum</name>
    <dbReference type="NCBI Taxonomy" id="79813"/>
    <lineage>
        <taxon>Eukaryota</taxon>
        <taxon>Fungi</taxon>
        <taxon>Dikarya</taxon>
        <taxon>Ascomycota</taxon>
        <taxon>Pezizomycotina</taxon>
        <taxon>Sordariomycetes</taxon>
        <taxon>Sordariomycetidae</taxon>
        <taxon>Sordariales</taxon>
        <taxon>Chaetomiaceae</taxon>
        <taxon>Achaetomium</taxon>
    </lineage>
</organism>
<comment type="caution">
    <text evidence="2">The sequence shown here is derived from an EMBL/GenBank/DDBJ whole genome shotgun (WGS) entry which is preliminary data.</text>
</comment>
<dbReference type="InterPro" id="IPR010730">
    <property type="entry name" value="HET"/>
</dbReference>
<dbReference type="Pfam" id="PF06985">
    <property type="entry name" value="HET"/>
    <property type="match status" value="1"/>
</dbReference>
<dbReference type="Proteomes" id="UP001303760">
    <property type="component" value="Unassembled WGS sequence"/>
</dbReference>
<keyword evidence="3" id="KW-1185">Reference proteome</keyword>
<reference evidence="2" key="1">
    <citation type="journal article" date="2023" name="Mol. Phylogenet. Evol.">
        <title>Genome-scale phylogeny and comparative genomics of the fungal order Sordariales.</title>
        <authorList>
            <person name="Hensen N."/>
            <person name="Bonometti L."/>
            <person name="Westerberg I."/>
            <person name="Brannstrom I.O."/>
            <person name="Guillou S."/>
            <person name="Cros-Aarteil S."/>
            <person name="Calhoun S."/>
            <person name="Haridas S."/>
            <person name="Kuo A."/>
            <person name="Mondo S."/>
            <person name="Pangilinan J."/>
            <person name="Riley R."/>
            <person name="LaButti K."/>
            <person name="Andreopoulos B."/>
            <person name="Lipzen A."/>
            <person name="Chen C."/>
            <person name="Yan M."/>
            <person name="Daum C."/>
            <person name="Ng V."/>
            <person name="Clum A."/>
            <person name="Steindorff A."/>
            <person name="Ohm R.A."/>
            <person name="Martin F."/>
            <person name="Silar P."/>
            <person name="Natvig D.O."/>
            <person name="Lalanne C."/>
            <person name="Gautier V."/>
            <person name="Ament-Velasquez S.L."/>
            <person name="Kruys A."/>
            <person name="Hutchinson M.I."/>
            <person name="Powell A.J."/>
            <person name="Barry K."/>
            <person name="Miller A.N."/>
            <person name="Grigoriev I.V."/>
            <person name="Debuchy R."/>
            <person name="Gladieux P."/>
            <person name="Hiltunen Thoren M."/>
            <person name="Johannesson H."/>
        </authorList>
    </citation>
    <scope>NUCLEOTIDE SEQUENCE</scope>
    <source>
        <strain evidence="2">CBS 532.94</strain>
    </source>
</reference>
<proteinExistence type="predicted"/>
<dbReference type="PANTHER" id="PTHR33112">
    <property type="entry name" value="DOMAIN PROTEIN, PUTATIVE-RELATED"/>
    <property type="match status" value="1"/>
</dbReference>
<dbReference type="PANTHER" id="PTHR33112:SF16">
    <property type="entry name" value="HETEROKARYON INCOMPATIBILITY DOMAIN-CONTAINING PROTEIN"/>
    <property type="match status" value="1"/>
</dbReference>